<comment type="caution">
    <text evidence="1">The sequence shown here is derived from an EMBL/GenBank/DDBJ whole genome shotgun (WGS) entry which is preliminary data.</text>
</comment>
<reference evidence="1" key="1">
    <citation type="submission" date="2020-10" db="EMBL/GenBank/DDBJ databases">
        <authorList>
            <person name="Gilroy R."/>
        </authorList>
    </citation>
    <scope>NUCLEOTIDE SEQUENCE</scope>
    <source>
        <strain evidence="1">CHK180-2868</strain>
    </source>
</reference>
<organism evidence="1 2">
    <name type="scientific">Candidatus Copromonas faecavium</name>
    <name type="common">nom. illeg.</name>
    <dbReference type="NCBI Taxonomy" id="2840740"/>
    <lineage>
        <taxon>Bacteria</taxon>
        <taxon>Bacillati</taxon>
        <taxon>Bacillota</taxon>
        <taxon>Clostridia</taxon>
        <taxon>Lachnospirales</taxon>
        <taxon>Lachnospiraceae</taxon>
        <taxon>Candidatus Copromonas (nom. illeg.)</taxon>
    </lineage>
</organism>
<proteinExistence type="predicted"/>
<reference evidence="1" key="2">
    <citation type="journal article" date="2021" name="PeerJ">
        <title>Extensive microbial diversity within the chicken gut microbiome revealed by metagenomics and culture.</title>
        <authorList>
            <person name="Gilroy R."/>
            <person name="Ravi A."/>
            <person name="Getino M."/>
            <person name="Pursley I."/>
            <person name="Horton D.L."/>
            <person name="Alikhan N.F."/>
            <person name="Baker D."/>
            <person name="Gharbi K."/>
            <person name="Hall N."/>
            <person name="Watson M."/>
            <person name="Adriaenssens E.M."/>
            <person name="Foster-Nyarko E."/>
            <person name="Jarju S."/>
            <person name="Secka A."/>
            <person name="Antonio M."/>
            <person name="Oren A."/>
            <person name="Chaudhuri R.R."/>
            <person name="La Ragione R."/>
            <person name="Hildebrand F."/>
            <person name="Pallen M.J."/>
        </authorList>
    </citation>
    <scope>NUCLEOTIDE SEQUENCE</scope>
    <source>
        <strain evidence="1">CHK180-2868</strain>
    </source>
</reference>
<evidence type="ECO:0000313" key="2">
    <source>
        <dbReference type="Proteomes" id="UP000824250"/>
    </source>
</evidence>
<sequence length="147" mass="16772">MKFDVKMMRDLLAIKDAGRRFLDQYEDLVVREFKENPCTAEEDFQKTVLFEAVMYMTSLCDVVDYMGGNIELEGILGWDQEGNICLDGKRLPMMTELEVFAHDKHSGKNAWIRAFVGGYGTRYLVGLGRNVNPEGLRARIRSQKPAA</sequence>
<gene>
    <name evidence="1" type="ORF">IAB28_08430</name>
</gene>
<accession>A0A9D1A573</accession>
<protein>
    <submittedName>
        <fullName evidence="1">Uncharacterized protein</fullName>
    </submittedName>
</protein>
<dbReference type="EMBL" id="DVGC01000047">
    <property type="protein sequence ID" value="HIR05973.1"/>
    <property type="molecule type" value="Genomic_DNA"/>
</dbReference>
<evidence type="ECO:0000313" key="1">
    <source>
        <dbReference type="EMBL" id="HIR05973.1"/>
    </source>
</evidence>
<dbReference type="Proteomes" id="UP000824250">
    <property type="component" value="Unassembled WGS sequence"/>
</dbReference>
<name>A0A9D1A573_9FIRM</name>
<dbReference type="AlphaFoldDB" id="A0A9D1A573"/>